<dbReference type="Gene3D" id="3.40.50.1110">
    <property type="entry name" value="SGNH hydrolase"/>
    <property type="match status" value="1"/>
</dbReference>
<dbReference type="PANTHER" id="PTHR13847:SF287">
    <property type="entry name" value="FAD-DEPENDENT OXIDOREDUCTASE DOMAIN-CONTAINING PROTEIN 1"/>
    <property type="match status" value="1"/>
</dbReference>
<feature type="domain" description="FAD dependent oxidoreductase" evidence="5">
    <location>
        <begin position="848"/>
        <end position="1265"/>
    </location>
</feature>
<dbReference type="EMBL" id="LHPG02000012">
    <property type="protein sequence ID" value="PRW45109.1"/>
    <property type="molecule type" value="Genomic_DNA"/>
</dbReference>
<protein>
    <recommendedName>
        <fullName evidence="2">FAD-dependent oxidoreductase domain-containing protein 1</fullName>
    </recommendedName>
</protein>
<dbReference type="GO" id="GO:0016491">
    <property type="term" value="F:oxidoreductase activity"/>
    <property type="evidence" value="ECO:0007669"/>
    <property type="project" value="UniProtKB-KW"/>
</dbReference>
<dbReference type="GO" id="GO:0005737">
    <property type="term" value="C:cytoplasm"/>
    <property type="evidence" value="ECO:0007669"/>
    <property type="project" value="TreeGrafter"/>
</dbReference>
<evidence type="ECO:0000259" key="5">
    <source>
        <dbReference type="Pfam" id="PF01266"/>
    </source>
</evidence>
<evidence type="ECO:0000313" key="7">
    <source>
        <dbReference type="Proteomes" id="UP000239899"/>
    </source>
</evidence>
<dbReference type="Gene3D" id="3.50.50.60">
    <property type="entry name" value="FAD/NAD(P)-binding domain"/>
    <property type="match status" value="2"/>
</dbReference>
<dbReference type="OrthoDB" id="508063at2759"/>
<evidence type="ECO:0000313" key="6">
    <source>
        <dbReference type="EMBL" id="PRW45109.1"/>
    </source>
</evidence>
<dbReference type="Proteomes" id="UP000239899">
    <property type="component" value="Unassembled WGS sequence"/>
</dbReference>
<feature type="compositionally biased region" description="Low complexity" evidence="4">
    <location>
        <begin position="792"/>
        <end position="803"/>
    </location>
</feature>
<dbReference type="Gene3D" id="3.30.9.10">
    <property type="entry name" value="D-Amino Acid Oxidase, subunit A, domain 2"/>
    <property type="match status" value="1"/>
</dbReference>
<dbReference type="Gene3D" id="2.60.120.260">
    <property type="entry name" value="Galactose-binding domain-like"/>
    <property type="match status" value="1"/>
</dbReference>
<feature type="compositionally biased region" description="Acidic residues" evidence="4">
    <location>
        <begin position="809"/>
        <end position="820"/>
    </location>
</feature>
<evidence type="ECO:0000256" key="1">
    <source>
        <dbReference type="ARBA" id="ARBA00023002"/>
    </source>
</evidence>
<feature type="compositionally biased region" description="Basic residues" evidence="4">
    <location>
        <begin position="2086"/>
        <end position="2095"/>
    </location>
</feature>
<keyword evidence="1" id="KW-0560">Oxidoreductase</keyword>
<dbReference type="SUPFAM" id="SSF52266">
    <property type="entry name" value="SGNH hydrolase"/>
    <property type="match status" value="1"/>
</dbReference>
<feature type="compositionally biased region" description="Low complexity" evidence="4">
    <location>
        <begin position="335"/>
        <end position="363"/>
    </location>
</feature>
<comment type="function">
    <text evidence="3">Required for the assembly of the mitochondrial membrane respiratory chain NADH dehydrogenase (Complex I). Involved in mid-late stages of complex I assembly.</text>
</comment>
<name>A0A2P6TLE6_CHLSO</name>
<feature type="region of interest" description="Disordered" evidence="4">
    <location>
        <begin position="266"/>
        <end position="461"/>
    </location>
</feature>
<accession>A0A2P6TLE6</accession>
<dbReference type="InterPro" id="IPR036514">
    <property type="entry name" value="SGNH_hydro_sf"/>
</dbReference>
<feature type="region of interest" description="Disordered" evidence="4">
    <location>
        <begin position="776"/>
        <end position="840"/>
    </location>
</feature>
<organism evidence="6 7">
    <name type="scientific">Chlorella sorokiniana</name>
    <name type="common">Freshwater green alga</name>
    <dbReference type="NCBI Taxonomy" id="3076"/>
    <lineage>
        <taxon>Eukaryota</taxon>
        <taxon>Viridiplantae</taxon>
        <taxon>Chlorophyta</taxon>
        <taxon>core chlorophytes</taxon>
        <taxon>Trebouxiophyceae</taxon>
        <taxon>Chlorellales</taxon>
        <taxon>Chlorellaceae</taxon>
        <taxon>Chlorella clade</taxon>
        <taxon>Chlorella</taxon>
    </lineage>
</organism>
<feature type="compositionally biased region" description="Low complexity" evidence="4">
    <location>
        <begin position="423"/>
        <end position="450"/>
    </location>
</feature>
<reference evidence="6 7" key="1">
    <citation type="journal article" date="2018" name="Plant J.">
        <title>Genome sequences of Chlorella sorokiniana UTEX 1602 and Micractinium conductrix SAG 241.80: implications to maltose excretion by a green alga.</title>
        <authorList>
            <person name="Arriola M.B."/>
            <person name="Velmurugan N."/>
            <person name="Zhang Y."/>
            <person name="Plunkett M.H."/>
            <person name="Hondzo H."/>
            <person name="Barney B.M."/>
        </authorList>
    </citation>
    <scope>NUCLEOTIDE SEQUENCE [LARGE SCALE GENOMIC DNA]</scope>
    <source>
        <strain evidence="7">UTEX 1602</strain>
    </source>
</reference>
<feature type="compositionally biased region" description="Low complexity" evidence="4">
    <location>
        <begin position="283"/>
        <end position="322"/>
    </location>
</feature>
<gene>
    <name evidence="6" type="ORF">C2E21_6301</name>
</gene>
<comment type="caution">
    <text evidence="6">The sequence shown here is derived from an EMBL/GenBank/DDBJ whole genome shotgun (WGS) entry which is preliminary data.</text>
</comment>
<dbReference type="Pfam" id="PF01266">
    <property type="entry name" value="DAO"/>
    <property type="match status" value="1"/>
</dbReference>
<dbReference type="PANTHER" id="PTHR13847">
    <property type="entry name" value="SARCOSINE DEHYDROGENASE-RELATED"/>
    <property type="match status" value="1"/>
</dbReference>
<dbReference type="InterPro" id="IPR006076">
    <property type="entry name" value="FAD-dep_OxRdtase"/>
</dbReference>
<dbReference type="Pfam" id="PF13771">
    <property type="entry name" value="zf-HC5HC2H"/>
    <property type="match status" value="1"/>
</dbReference>
<dbReference type="InterPro" id="IPR013083">
    <property type="entry name" value="Znf_RING/FYVE/PHD"/>
</dbReference>
<dbReference type="STRING" id="3076.A0A2P6TLE6"/>
<evidence type="ECO:0000256" key="3">
    <source>
        <dbReference type="ARBA" id="ARBA00046185"/>
    </source>
</evidence>
<proteinExistence type="predicted"/>
<evidence type="ECO:0000256" key="2">
    <source>
        <dbReference type="ARBA" id="ARBA00039785"/>
    </source>
</evidence>
<sequence>MSIRGGPQPQQAPELAVCCWCGLPGDPQVPGGLAALLTTQVGPGPNRTLAFHEACAAYGAVMVCGGSSGHSCIPLDGKTITPAFALQITRRLLHAEWVRSRRLTCVLCGKTGASVQCMHSSECRKAYHLPCARRVAQAGRDVVFAAAGRRVACRKHAGSGGSGSEAMEWEQESGTQQLPLASEAATAAAAAALPPEPPAPAAAAAAAAAALLPEPPAPAAVTAAAAAALLPDPPAVAPGGRAMHAEAAGLLGPQHDAGEDVIDLVSSDDEEEEEEAAGPQRTQSAQQASEQQQQEDAALAAYSEAPTEAAAAVSRVTAADKAAAADEEEDDEQQQQHQQQQQAEIEAAASEEAACEGPAATAAADEEREEEKEADKREQLQQPPPPQQPAAPERRITRLLAQRQQPQQDRSAAGQLSAEQAQPPSSGGLPAVPSGSGSGGPASAAHAAGSGSAGGQASGAQACPWRLQGHQWQLSGDIGGPPPHGPEDIVVLSTVIPQRRQFEAVTRAYEERMRANPKDCPPVVVSKTGWLTRKEQRDKVGSAIQAYIEGHLGAELTSAAQLPAVLPVADCGEVFSIPPDDPRRGLASQPGALGWRNKASAGRTRKFTVLGSYQALQLKGHHYEDMMEDFELAEHMDLSRPEMRLRLQMYGADADLRCFLDKGSPIPAAKPLFEECGLRGNARKTFVFSAFGYGNEMALVNDVAGDPIGDQRAGLEEPTLLREPNCAFVLCLIFGWPFLFLVTTDVVEAGEEFVMTYGGEYWHLVRCELGAQPHASRQVQSSKQQGEEEEVQGLQQAQQPQQAEHAEQQEEAEEAEEAADAEQAGQAEQAEQGPQQATPVPAGDIMADVCILGAGIIGLCSALVLLRADPALRVVLVDRKLPCSGATGAGQGYLWLAHRDVHSPLFTMAAQSRELWSQLLASAVPQLTADALEWQPIGSLLIASTTEESEALVQRRRLLTNAGLRDAHLLTAAEARRLEPALELSSEGAALLVPSDVQVNGRSTAAALLHACEAHDKRFTALFNEGARKLLQGDSGRVLGVQTEGRRVHAGRGVVVTLGAWSGAFLADQMADVRWAAAFRPRRGLLLEMPRPGSMPPVQHGMMELGYTQHYSQAGSAGAFTAYQTAQPGAAAGGGAAAAAGGATVAAAEAGSGKQGEGVDITFTATTSKSGSLLVGSSREFAGFGSDAPEAVVQAIMQRAHTFLPGLATVQRPDIHVRCGPRPYATAGSPIVDTVPGADGVVVAAGHEGSGLTLAPATAALVADLLLGQPCGLDAEVIQAARAGDPNGDAGGGGNPVRRSPNQEPIISLYGGRFYPGRNGTGLWGAKLPQLMTWAGCSVTVRFTGSAEVSVELDGRMTSVPVADRWVDKARSDLPSVVFEIELDGEMSTVQVTKGTPLLTWNETGLTTWGWHILTITRVTEPRYGAVWLRDINLDASGKFLQPAIPPHINVNRRMLFIGDSYTAGAGNTGDKSCKNANAANSNNLLAYGPLAADAFKADYQVLGWSVATLNIYREVAGDTWSPALRRAFWPKVKDFWKRADALDPSSQFNMLSWVPQVIVMAAGTNDFANTSISDGHKVESGVLAKLPSMDDWVDEHVAFVKEIARTYPQAIIINLVFPLEQQLVGVRTLEQTLAYLQYLAASMARFQALRMKNVYTLQLDGSQFPNTNCCSPTSPSKVGAAQLPKDGGEGVSSDKVPAGSTALTLACALSKAGAVQALLDAGAGYELPTLSGSTWGDLFAGGAASPWHWAAERSTRARHHGPADQAAAAAAVRASLLQSVLQRTAAGTLAPQSEQLMALLFAAAMAPSCPHPLSSLSALAGAADTLTAAQRRRLISLIVEKGDGAAVDALQASPLRQQPLDPNGKLLDSIARSRDAAVLPVARALLQHGTRINLSAVNEVIHQRMNAPLLELMLGSGLPLPAVPRGSGQQSVAMWDGEYGTPEQFHDVTCPLYSLFRRDCHYLMKTPQELRVRMRQALLRAGYRPTVYNSIELQVLDKRGERYEPRCLPNFHTMRDWGRKGLARDGTERICSFAGSHPKQDKLLTGGNRLLWMLVEGEPWSPADHRYWPPAFKAAARTLLLAHRRGAPVKRRSRASSSSSAAAPTPLSHLPHGFVLAVLAAAAFPLEAWFDEASITDWLAAEFWRQVNWGF</sequence>
<keyword evidence="7" id="KW-1185">Reference proteome</keyword>
<dbReference type="CDD" id="cd08161">
    <property type="entry name" value="SET"/>
    <property type="match status" value="1"/>
</dbReference>
<feature type="region of interest" description="Disordered" evidence="4">
    <location>
        <begin position="2086"/>
        <end position="2105"/>
    </location>
</feature>
<feature type="compositionally biased region" description="Acidic residues" evidence="4">
    <location>
        <begin position="266"/>
        <end position="276"/>
    </location>
</feature>
<dbReference type="InterPro" id="IPR036188">
    <property type="entry name" value="FAD/NAD-bd_sf"/>
</dbReference>
<feature type="compositionally biased region" description="Low complexity" evidence="4">
    <location>
        <begin position="821"/>
        <end position="837"/>
    </location>
</feature>
<feature type="region of interest" description="Disordered" evidence="4">
    <location>
        <begin position="157"/>
        <end position="178"/>
    </location>
</feature>
<dbReference type="SUPFAM" id="SSF51905">
    <property type="entry name" value="FAD/NAD(P)-binding domain"/>
    <property type="match status" value="1"/>
</dbReference>
<evidence type="ECO:0000256" key="4">
    <source>
        <dbReference type="SAM" id="MobiDB-lite"/>
    </source>
</evidence>
<dbReference type="Gene3D" id="3.30.40.10">
    <property type="entry name" value="Zinc/RING finger domain, C3HC4 (zinc finger)"/>
    <property type="match status" value="1"/>
</dbReference>